<evidence type="ECO:0000313" key="3">
    <source>
        <dbReference type="Proteomes" id="UP000032702"/>
    </source>
</evidence>
<evidence type="ECO:0000256" key="1">
    <source>
        <dbReference type="SAM" id="MobiDB-lite"/>
    </source>
</evidence>
<reference evidence="2 3" key="1">
    <citation type="submission" date="2006-04" db="EMBL/GenBank/DDBJ databases">
        <authorList>
            <person name="Nierman W.C."/>
        </authorList>
    </citation>
    <scope>NUCLEOTIDE SEQUENCE [LARGE SCALE GENOMIC DNA]</scope>
    <source>
        <strain evidence="2 3">DW4/3-1</strain>
    </source>
</reference>
<organism evidence="2 3">
    <name type="scientific">Stigmatella aurantiaca (strain DW4/3-1)</name>
    <dbReference type="NCBI Taxonomy" id="378806"/>
    <lineage>
        <taxon>Bacteria</taxon>
        <taxon>Pseudomonadati</taxon>
        <taxon>Myxococcota</taxon>
        <taxon>Myxococcia</taxon>
        <taxon>Myxococcales</taxon>
        <taxon>Cystobacterineae</taxon>
        <taxon>Archangiaceae</taxon>
        <taxon>Stigmatella</taxon>
    </lineage>
</organism>
<dbReference type="Proteomes" id="UP000032702">
    <property type="component" value="Unassembled WGS sequence"/>
</dbReference>
<name>Q08WW9_STIAD</name>
<evidence type="ECO:0000313" key="2">
    <source>
        <dbReference type="EMBL" id="EAU64976.1"/>
    </source>
</evidence>
<dbReference type="AlphaFoldDB" id="Q08WW9"/>
<feature type="region of interest" description="Disordered" evidence="1">
    <location>
        <begin position="1"/>
        <end position="23"/>
    </location>
</feature>
<gene>
    <name evidence="2" type="ORF">STIAU_4412</name>
</gene>
<proteinExistence type="predicted"/>
<accession>Q08WW9</accession>
<feature type="compositionally biased region" description="Polar residues" evidence="1">
    <location>
        <begin position="13"/>
        <end position="23"/>
    </location>
</feature>
<sequence length="37" mass="3982">MPFSPGMEEPSSDNRQVVTTESEQGIILDGRPVLGHA</sequence>
<protein>
    <submittedName>
        <fullName evidence="2">Uncharacterized protein</fullName>
    </submittedName>
</protein>
<dbReference type="EMBL" id="AAMD01000097">
    <property type="protein sequence ID" value="EAU64976.1"/>
    <property type="molecule type" value="Genomic_DNA"/>
</dbReference>
<comment type="caution">
    <text evidence="2">The sequence shown here is derived from an EMBL/GenBank/DDBJ whole genome shotgun (WGS) entry which is preliminary data.</text>
</comment>